<reference evidence="15" key="3">
    <citation type="submission" date="2025-09" db="UniProtKB">
        <authorList>
            <consortium name="Ensembl"/>
        </authorList>
    </citation>
    <scope>IDENTIFICATION</scope>
</reference>
<dbReference type="NCBIfam" id="TIGR00233">
    <property type="entry name" value="trpS"/>
    <property type="match status" value="1"/>
</dbReference>
<comment type="function">
    <text evidence="11">Catalyzes the attachment of tryptophan to tRNA(Trp) in a two-step reaction: tryptophan is first activated by ATP to form Trp-AMP and then transferred to the acceptor end of tRNA(Trp).</text>
</comment>
<dbReference type="InterPro" id="IPR050203">
    <property type="entry name" value="Trp-tRNA_synthetase"/>
</dbReference>
<dbReference type="InterPro" id="IPR014729">
    <property type="entry name" value="Rossmann-like_a/b/a_fold"/>
</dbReference>
<evidence type="ECO:0000256" key="5">
    <source>
        <dbReference type="ARBA" id="ARBA00022741"/>
    </source>
</evidence>
<dbReference type="GeneTree" id="ENSGT00940000153724"/>
<keyword evidence="5 14" id="KW-0547">Nucleotide-binding</keyword>
<dbReference type="GO" id="GO:0004830">
    <property type="term" value="F:tryptophan-tRNA ligase activity"/>
    <property type="evidence" value="ECO:0007669"/>
    <property type="project" value="UniProtKB-EC"/>
</dbReference>
<evidence type="ECO:0000256" key="1">
    <source>
        <dbReference type="ARBA" id="ARBA00004305"/>
    </source>
</evidence>
<protein>
    <recommendedName>
        <fullName evidence="12">Tryptophan--tRNA ligase, mitochondrial</fullName>
        <ecNumber evidence="3">6.1.1.2</ecNumber>
    </recommendedName>
    <alternativeName>
        <fullName evidence="13">(Mt)TrpRS</fullName>
    </alternativeName>
    <alternativeName>
        <fullName evidence="9">Tryptophanyl-tRNA synthetase</fullName>
    </alternativeName>
</protein>
<evidence type="ECO:0000256" key="9">
    <source>
        <dbReference type="ARBA" id="ARBA00030268"/>
    </source>
</evidence>
<dbReference type="PRINTS" id="PR01039">
    <property type="entry name" value="TRNASYNTHTRP"/>
</dbReference>
<dbReference type="HAMAP" id="MF_00140_B">
    <property type="entry name" value="Trp_tRNA_synth_B"/>
    <property type="match status" value="1"/>
</dbReference>
<evidence type="ECO:0000313" key="16">
    <source>
        <dbReference type="Proteomes" id="UP000314980"/>
    </source>
</evidence>
<reference evidence="16" key="1">
    <citation type="submission" date="2015-09" db="EMBL/GenBank/DDBJ databases">
        <authorList>
            <person name="Sai Rama Sridatta P."/>
        </authorList>
    </citation>
    <scope>NUCLEOTIDE SEQUENCE [LARGE SCALE GENOMIC DNA]</scope>
</reference>
<reference evidence="15" key="2">
    <citation type="submission" date="2025-08" db="UniProtKB">
        <authorList>
            <consortium name="Ensembl"/>
        </authorList>
    </citation>
    <scope>IDENTIFICATION</scope>
</reference>
<accession>A0A4W6CP19</accession>
<dbReference type="PROSITE" id="PS00178">
    <property type="entry name" value="AA_TRNA_LIGASE_I"/>
    <property type="match status" value="1"/>
</dbReference>
<dbReference type="FunFam" id="1.10.240.10:FF:000002">
    <property type="entry name" value="Tryptophan--tRNA ligase"/>
    <property type="match status" value="1"/>
</dbReference>
<dbReference type="Pfam" id="PF00579">
    <property type="entry name" value="tRNA-synt_1b"/>
    <property type="match status" value="1"/>
</dbReference>
<evidence type="ECO:0000313" key="15">
    <source>
        <dbReference type="Ensembl" id="ENSLCAP00010014080.1"/>
    </source>
</evidence>
<dbReference type="GO" id="GO:0005524">
    <property type="term" value="F:ATP binding"/>
    <property type="evidence" value="ECO:0007669"/>
    <property type="project" value="UniProtKB-KW"/>
</dbReference>
<keyword evidence="7 14" id="KW-0648">Protein biosynthesis</keyword>
<dbReference type="GO" id="GO:0070183">
    <property type="term" value="P:mitochondrial tryptophanyl-tRNA aminoacylation"/>
    <property type="evidence" value="ECO:0007669"/>
    <property type="project" value="TreeGrafter"/>
</dbReference>
<evidence type="ECO:0000256" key="3">
    <source>
        <dbReference type="ARBA" id="ARBA00013161"/>
    </source>
</evidence>
<evidence type="ECO:0000256" key="4">
    <source>
        <dbReference type="ARBA" id="ARBA00022598"/>
    </source>
</evidence>
<evidence type="ECO:0000256" key="11">
    <source>
        <dbReference type="ARBA" id="ARBA00059972"/>
    </source>
</evidence>
<evidence type="ECO:0000256" key="8">
    <source>
        <dbReference type="ARBA" id="ARBA00023146"/>
    </source>
</evidence>
<comment type="similarity">
    <text evidence="2 14">Belongs to the class-I aminoacyl-tRNA synthetase family.</text>
</comment>
<dbReference type="FunFam" id="3.40.50.620:FF:000082">
    <property type="entry name" value="MSW1p Mitochondrial tryptophanyl-tRNA synthetase"/>
    <property type="match status" value="1"/>
</dbReference>
<dbReference type="InParanoid" id="A0A4W6CP19"/>
<dbReference type="STRING" id="8187.ENSLCAP00010014080"/>
<dbReference type="GO" id="GO:0005759">
    <property type="term" value="C:mitochondrial matrix"/>
    <property type="evidence" value="ECO:0007669"/>
    <property type="project" value="UniProtKB-SubCell"/>
</dbReference>
<evidence type="ECO:0000256" key="14">
    <source>
        <dbReference type="RuleBase" id="RU363036"/>
    </source>
</evidence>
<dbReference type="Gene3D" id="3.40.50.620">
    <property type="entry name" value="HUPs"/>
    <property type="match status" value="1"/>
</dbReference>
<dbReference type="InterPro" id="IPR002306">
    <property type="entry name" value="Trp-tRNA-ligase"/>
</dbReference>
<evidence type="ECO:0000256" key="7">
    <source>
        <dbReference type="ARBA" id="ARBA00022917"/>
    </source>
</evidence>
<organism evidence="15 16">
    <name type="scientific">Lates calcarifer</name>
    <name type="common">Barramundi</name>
    <name type="synonym">Holocentrus calcarifer</name>
    <dbReference type="NCBI Taxonomy" id="8187"/>
    <lineage>
        <taxon>Eukaryota</taxon>
        <taxon>Metazoa</taxon>
        <taxon>Chordata</taxon>
        <taxon>Craniata</taxon>
        <taxon>Vertebrata</taxon>
        <taxon>Euteleostomi</taxon>
        <taxon>Actinopterygii</taxon>
        <taxon>Neopterygii</taxon>
        <taxon>Teleostei</taxon>
        <taxon>Neoteleostei</taxon>
        <taxon>Acanthomorphata</taxon>
        <taxon>Carangaria</taxon>
        <taxon>Carangaria incertae sedis</taxon>
        <taxon>Centropomidae</taxon>
        <taxon>Lates</taxon>
    </lineage>
</organism>
<dbReference type="PANTHER" id="PTHR43766">
    <property type="entry name" value="TRYPTOPHAN--TRNA LIGASE, MITOCHONDRIAL"/>
    <property type="match status" value="1"/>
</dbReference>
<evidence type="ECO:0000256" key="10">
    <source>
        <dbReference type="ARBA" id="ARBA00049929"/>
    </source>
</evidence>
<dbReference type="InterPro" id="IPR024109">
    <property type="entry name" value="Trp-tRNA-ligase_bac-type"/>
</dbReference>
<dbReference type="InterPro" id="IPR002305">
    <property type="entry name" value="aa-tRNA-synth_Ic"/>
</dbReference>
<keyword evidence="6 14" id="KW-0067">ATP-binding</keyword>
<sequence>MFFYQIAETRLPPLSFQSHRIMTTQRKMALPVRTNLRHVFRFIEKFNSPKRFLCLGACPENKEHAGGRRIFSGIQPTGVPHLGNYLGALENWVALQNQYPSVLYSIVDLHSITQPQDPTQLRSNILDMAASLLACGIDPERAILFQQSKVSEHAELSWILGCLTSMPRLRHLPQWKMKSKQKNEGSVGLYTYPVLQAADILLYKSTHVPVGEDQVQHLELAQDLARIFNHHYGDLFPGPCALLSSTRKVKSLRDPSAKMSKSDPQTMATITITDSPDDIALKVRRAVTDFTSEVTFDPETRPGVSNLVTIHAAMAMISVEEAVSQARGLDTGAYKKLVTEAVIQRLTPIREEIERLRSDRAHLERVLAQGNSRARELASPVLREVRQRVGFC</sequence>
<gene>
    <name evidence="15" type="primary">WARS2</name>
</gene>
<dbReference type="SUPFAM" id="SSF52374">
    <property type="entry name" value="Nucleotidylyl transferase"/>
    <property type="match status" value="1"/>
</dbReference>
<proteinExistence type="inferred from homology"/>
<dbReference type="PANTHER" id="PTHR43766:SF1">
    <property type="entry name" value="TRYPTOPHAN--TRNA LIGASE, MITOCHONDRIAL"/>
    <property type="match status" value="1"/>
</dbReference>
<dbReference type="Proteomes" id="UP000314980">
    <property type="component" value="Unassembled WGS sequence"/>
</dbReference>
<dbReference type="Ensembl" id="ENSLCAT00010014382.1">
    <property type="protein sequence ID" value="ENSLCAP00010014080.1"/>
    <property type="gene ID" value="ENSLCAG00010006696.1"/>
</dbReference>
<dbReference type="EC" id="6.1.1.2" evidence="3"/>
<comment type="catalytic activity">
    <reaction evidence="10">
        <text>tRNA(Trp) + L-tryptophan + ATP = L-tryptophyl-tRNA(Trp) + AMP + diphosphate + H(+)</text>
        <dbReference type="Rhea" id="RHEA:24080"/>
        <dbReference type="Rhea" id="RHEA-COMP:9671"/>
        <dbReference type="Rhea" id="RHEA-COMP:9705"/>
        <dbReference type="ChEBI" id="CHEBI:15378"/>
        <dbReference type="ChEBI" id="CHEBI:30616"/>
        <dbReference type="ChEBI" id="CHEBI:33019"/>
        <dbReference type="ChEBI" id="CHEBI:57912"/>
        <dbReference type="ChEBI" id="CHEBI:78442"/>
        <dbReference type="ChEBI" id="CHEBI:78535"/>
        <dbReference type="ChEBI" id="CHEBI:456215"/>
        <dbReference type="EC" id="6.1.1.2"/>
    </reaction>
</comment>
<keyword evidence="4 14" id="KW-0436">Ligase</keyword>
<dbReference type="CDD" id="cd00806">
    <property type="entry name" value="TrpRS_core"/>
    <property type="match status" value="1"/>
</dbReference>
<dbReference type="AlphaFoldDB" id="A0A4W6CP19"/>
<evidence type="ECO:0000256" key="13">
    <source>
        <dbReference type="ARBA" id="ARBA00080951"/>
    </source>
</evidence>
<dbReference type="InterPro" id="IPR001412">
    <property type="entry name" value="aa-tRNA-synth_I_CS"/>
</dbReference>
<keyword evidence="16" id="KW-1185">Reference proteome</keyword>
<name>A0A4W6CP19_LATCA</name>
<evidence type="ECO:0000256" key="6">
    <source>
        <dbReference type="ARBA" id="ARBA00022840"/>
    </source>
</evidence>
<evidence type="ECO:0000256" key="2">
    <source>
        <dbReference type="ARBA" id="ARBA00005594"/>
    </source>
</evidence>
<keyword evidence="8 14" id="KW-0030">Aminoacyl-tRNA synthetase</keyword>
<dbReference type="Gene3D" id="1.10.240.10">
    <property type="entry name" value="Tyrosyl-Transfer RNA Synthetase"/>
    <property type="match status" value="1"/>
</dbReference>
<evidence type="ECO:0000256" key="12">
    <source>
        <dbReference type="ARBA" id="ARBA00069760"/>
    </source>
</evidence>
<comment type="subcellular location">
    <subcellularLocation>
        <location evidence="1">Mitochondrion matrix</location>
    </subcellularLocation>
</comment>